<name>E0S962_ENCIT</name>
<dbReference type="InterPro" id="IPR026489">
    <property type="entry name" value="CXC_dom"/>
</dbReference>
<keyword evidence="4" id="KW-0949">S-adenosyl-L-methionine</keyword>
<evidence type="ECO:0000256" key="6">
    <source>
        <dbReference type="ARBA" id="ARBA00023163"/>
    </source>
</evidence>
<dbReference type="AlphaFoldDB" id="E0S962"/>
<dbReference type="PANTHER" id="PTHR45747">
    <property type="entry name" value="HISTONE-LYSINE N-METHYLTRANSFERASE E(Z)"/>
    <property type="match status" value="1"/>
</dbReference>
<reference evidence="11 12" key="2">
    <citation type="journal article" date="2012" name="Proc. Natl. Acad. Sci. U.S.A.">
        <title>Gain and loss of multiple functionally related, horizontally transferred genes in the reduced genomes of two microsporidian parasites.</title>
        <authorList>
            <person name="Pombert J.-F."/>
            <person name="Selman M."/>
            <person name="Burki F."/>
            <person name="Bardell F.T."/>
            <person name="Farinelli L."/>
            <person name="Solter L.F."/>
            <person name="Whitman D.W."/>
            <person name="Weiss L.M."/>
            <person name="Corradi N."/>
            <person name="Keeling P.J."/>
        </authorList>
    </citation>
    <scope>NUCLEOTIDE SEQUENCE [LARGE SCALE GENOMIC DNA]</scope>
    <source>
        <strain evidence="11 12">ATCC 50506</strain>
    </source>
</reference>
<dbReference type="Proteomes" id="UP000002313">
    <property type="component" value="Chromosome IX"/>
</dbReference>
<evidence type="ECO:0000259" key="8">
    <source>
        <dbReference type="PROSITE" id="PS50280"/>
    </source>
</evidence>
<dbReference type="PROSITE" id="PS51215">
    <property type="entry name" value="AWS"/>
    <property type="match status" value="1"/>
</dbReference>
<keyword evidence="2" id="KW-0489">Methyltransferase</keyword>
<dbReference type="PROSITE" id="PS51633">
    <property type="entry name" value="CXC"/>
    <property type="match status" value="1"/>
</dbReference>
<evidence type="ECO:0000259" key="9">
    <source>
        <dbReference type="PROSITE" id="PS51215"/>
    </source>
</evidence>
<feature type="domain" description="AWS" evidence="9">
    <location>
        <begin position="285"/>
        <end position="327"/>
    </location>
</feature>
<dbReference type="GO" id="GO:0035098">
    <property type="term" value="C:ESC/E(Z) complex"/>
    <property type="evidence" value="ECO:0007669"/>
    <property type="project" value="TreeGrafter"/>
</dbReference>
<dbReference type="GO" id="GO:0031507">
    <property type="term" value="P:heterochromatin formation"/>
    <property type="evidence" value="ECO:0007669"/>
    <property type="project" value="TreeGrafter"/>
</dbReference>
<evidence type="ECO:0000256" key="4">
    <source>
        <dbReference type="ARBA" id="ARBA00022691"/>
    </source>
</evidence>
<dbReference type="KEGG" id="ein:Eint_091770"/>
<reference evidence="11 12" key="1">
    <citation type="journal article" date="2010" name="Nat. Commun.">
        <title>The complete sequence of the smallest known nuclear genome from the microsporidian Encephalitozoon intestinalis.</title>
        <authorList>
            <person name="Corradi N."/>
            <person name="Pombert J.-F."/>
            <person name="Farinelli L."/>
            <person name="Didier E.S."/>
            <person name="Keeling P.J."/>
        </authorList>
    </citation>
    <scope>NUCLEOTIDE SEQUENCE [LARGE SCALE GENOMIC DNA]</scope>
    <source>
        <strain evidence="11 12">ATCC 50506</strain>
    </source>
</reference>
<dbReference type="OrthoDB" id="308383at2759"/>
<feature type="domain" description="CXC" evidence="10">
    <location>
        <begin position="231"/>
        <end position="335"/>
    </location>
</feature>
<evidence type="ECO:0000256" key="1">
    <source>
        <dbReference type="ARBA" id="ARBA00004123"/>
    </source>
</evidence>
<evidence type="ECO:0000313" key="11">
    <source>
        <dbReference type="EMBL" id="ADM12305.1"/>
    </source>
</evidence>
<dbReference type="SUPFAM" id="SSF82199">
    <property type="entry name" value="SET domain"/>
    <property type="match status" value="1"/>
</dbReference>
<dbReference type="SMART" id="SM00317">
    <property type="entry name" value="SET"/>
    <property type="match status" value="1"/>
</dbReference>
<dbReference type="GO" id="GO:0003682">
    <property type="term" value="F:chromatin binding"/>
    <property type="evidence" value="ECO:0007669"/>
    <property type="project" value="TreeGrafter"/>
</dbReference>
<organism evidence="11 12">
    <name type="scientific">Encephalitozoon intestinalis (strain ATCC 50506)</name>
    <name type="common">Microsporidian parasite</name>
    <name type="synonym">Septata intestinalis</name>
    <dbReference type="NCBI Taxonomy" id="876142"/>
    <lineage>
        <taxon>Eukaryota</taxon>
        <taxon>Fungi</taxon>
        <taxon>Fungi incertae sedis</taxon>
        <taxon>Microsporidia</taxon>
        <taxon>Unikaryonidae</taxon>
        <taxon>Encephalitozoon</taxon>
    </lineage>
</organism>
<dbReference type="InterPro" id="IPR001214">
    <property type="entry name" value="SET_dom"/>
</dbReference>
<accession>E0S962</accession>
<sequence length="463" mass="53138">MISNNTNPTTENHLRPNGFHPSVKKIVIPRIEPKTRSTFFTFTNTSIKTEDDPILRFIPYIPGASGFINLTEFKNTGFIEKCYSYDKEVVKGTLPKKLDVWDRSSFREECVKDDGLRIMRRIFCNVCFIFGCRWHSKTEGICIKPVGFEKNPTNAFVEARDICGDICKKMKITCKESTKEELDFNAYNALYEACMESQGYECIASLLFYFRYKKYIPCTKIKDSCAIPPGRHKYLIESKSKNNVDFNVFFTPCDHSGNCTKENGCVCISNKTNCEMSCLCAGCKNFFIGCRCSSACDNKCRCRQAMRECIQTCSCNQCGNRDIQLGKKSPIYVSSSKIEGYGLFAKEKISKGKFIIEYVGEIISNEEAERRGTFYDLKGCSYLFDLYSREGVPLYVIDSRFIGNESRFINHSKKNSNLNALVLLVNGIRRIGFYASRDIDKNEELFFDYKYSEKHKKKHGIKD</sequence>
<evidence type="ECO:0000256" key="5">
    <source>
        <dbReference type="ARBA" id="ARBA00023015"/>
    </source>
</evidence>
<dbReference type="VEuPathDB" id="MicrosporidiaDB:Eint_091770"/>
<dbReference type="Gene3D" id="2.170.270.10">
    <property type="entry name" value="SET domain"/>
    <property type="match status" value="1"/>
</dbReference>
<gene>
    <name evidence="11" type="ORF">Eint_091770</name>
</gene>
<comment type="subcellular location">
    <subcellularLocation>
        <location evidence="1">Nucleus</location>
    </subcellularLocation>
</comment>
<evidence type="ECO:0000259" key="10">
    <source>
        <dbReference type="PROSITE" id="PS51633"/>
    </source>
</evidence>
<dbReference type="InterPro" id="IPR045318">
    <property type="entry name" value="EZH1/2-like"/>
</dbReference>
<dbReference type="GO" id="GO:0032259">
    <property type="term" value="P:methylation"/>
    <property type="evidence" value="ECO:0007669"/>
    <property type="project" value="UniProtKB-KW"/>
</dbReference>
<keyword evidence="6" id="KW-0804">Transcription</keyword>
<evidence type="ECO:0000256" key="3">
    <source>
        <dbReference type="ARBA" id="ARBA00022679"/>
    </source>
</evidence>
<dbReference type="InterPro" id="IPR046341">
    <property type="entry name" value="SET_dom_sf"/>
</dbReference>
<dbReference type="PROSITE" id="PS50280">
    <property type="entry name" value="SET"/>
    <property type="match status" value="1"/>
</dbReference>
<evidence type="ECO:0000256" key="7">
    <source>
        <dbReference type="ARBA" id="ARBA00023242"/>
    </source>
</evidence>
<dbReference type="Pfam" id="PF00856">
    <property type="entry name" value="SET"/>
    <property type="match status" value="1"/>
</dbReference>
<protein>
    <submittedName>
        <fullName evidence="11">SET domain-containing protein</fullName>
    </submittedName>
</protein>
<dbReference type="GO" id="GO:0046976">
    <property type="term" value="F:histone H3K27 methyltransferase activity"/>
    <property type="evidence" value="ECO:0007669"/>
    <property type="project" value="TreeGrafter"/>
</dbReference>
<keyword evidence="5" id="KW-0805">Transcription regulation</keyword>
<feature type="domain" description="SET" evidence="8">
    <location>
        <begin position="329"/>
        <end position="450"/>
    </location>
</feature>
<dbReference type="PANTHER" id="PTHR45747:SF4">
    <property type="entry name" value="HISTONE-LYSINE N-METHYLTRANSFERASE E(Z)"/>
    <property type="match status" value="1"/>
</dbReference>
<dbReference type="EMBL" id="CP001950">
    <property type="protein sequence ID" value="ADM12305.1"/>
    <property type="molecule type" value="Genomic_DNA"/>
</dbReference>
<proteinExistence type="predicted"/>
<keyword evidence="3" id="KW-0808">Transferase</keyword>
<dbReference type="RefSeq" id="XP_003073665.1">
    <property type="nucleotide sequence ID" value="XM_003073619.1"/>
</dbReference>
<dbReference type="GeneID" id="9698497"/>
<dbReference type="HOGENOM" id="CLU_030443_0_0_1"/>
<evidence type="ECO:0000313" key="12">
    <source>
        <dbReference type="Proteomes" id="UP000002313"/>
    </source>
</evidence>
<dbReference type="InterPro" id="IPR006560">
    <property type="entry name" value="AWS_dom"/>
</dbReference>
<keyword evidence="7" id="KW-0539">Nucleus</keyword>
<evidence type="ECO:0000256" key="2">
    <source>
        <dbReference type="ARBA" id="ARBA00022603"/>
    </source>
</evidence>
<keyword evidence="12" id="KW-1185">Reference proteome</keyword>